<feature type="domain" description="Ig-like" evidence="9">
    <location>
        <begin position="136"/>
        <end position="216"/>
    </location>
</feature>
<proteinExistence type="predicted"/>
<dbReference type="InterPro" id="IPR036179">
    <property type="entry name" value="Ig-like_dom_sf"/>
</dbReference>
<evidence type="ECO:0000256" key="5">
    <source>
        <dbReference type="ARBA" id="ARBA00023319"/>
    </source>
</evidence>
<dbReference type="SUPFAM" id="SSF48726">
    <property type="entry name" value="Immunoglobulin"/>
    <property type="match status" value="2"/>
</dbReference>
<accession>A0A6J8D9C9</accession>
<reference evidence="10 11" key="1">
    <citation type="submission" date="2020-06" db="EMBL/GenBank/DDBJ databases">
        <authorList>
            <person name="Li R."/>
            <person name="Bekaert M."/>
        </authorList>
    </citation>
    <scope>NUCLEOTIDE SEQUENCE [LARGE SCALE GENOMIC DNA]</scope>
    <source>
        <strain evidence="11">wild</strain>
    </source>
</reference>
<organism evidence="10 11">
    <name type="scientific">Mytilus coruscus</name>
    <name type="common">Sea mussel</name>
    <dbReference type="NCBI Taxonomy" id="42192"/>
    <lineage>
        <taxon>Eukaryota</taxon>
        <taxon>Metazoa</taxon>
        <taxon>Spiralia</taxon>
        <taxon>Lophotrochozoa</taxon>
        <taxon>Mollusca</taxon>
        <taxon>Bivalvia</taxon>
        <taxon>Autobranchia</taxon>
        <taxon>Pteriomorphia</taxon>
        <taxon>Mytilida</taxon>
        <taxon>Mytiloidea</taxon>
        <taxon>Mytilidae</taxon>
        <taxon>Mytilinae</taxon>
        <taxon>Mytilus</taxon>
    </lineage>
</organism>
<dbReference type="InterPro" id="IPR003598">
    <property type="entry name" value="Ig_sub2"/>
</dbReference>
<keyword evidence="11" id="KW-1185">Reference proteome</keyword>
<keyword evidence="8" id="KW-0732">Signal</keyword>
<dbReference type="AlphaFoldDB" id="A0A6J8D9C9"/>
<name>A0A6J8D9C9_MYTCO</name>
<feature type="chain" id="PRO_5027051295" evidence="8">
    <location>
        <begin position="21"/>
        <end position="379"/>
    </location>
</feature>
<dbReference type="PANTHER" id="PTHR11640">
    <property type="entry name" value="NEPHRIN"/>
    <property type="match status" value="1"/>
</dbReference>
<dbReference type="SMART" id="SM00408">
    <property type="entry name" value="IGc2"/>
    <property type="match status" value="2"/>
</dbReference>
<feature type="signal peptide" evidence="8">
    <location>
        <begin position="1"/>
        <end position="20"/>
    </location>
</feature>
<dbReference type="InterPro" id="IPR051275">
    <property type="entry name" value="Cell_adhesion_signaling"/>
</dbReference>
<keyword evidence="4" id="KW-0325">Glycoprotein</keyword>
<dbReference type="CDD" id="cd00096">
    <property type="entry name" value="Ig"/>
    <property type="match status" value="2"/>
</dbReference>
<sequence>MDSSLTALCMLLLIVTVISGELKITDNIPSPYRLIAGSQFSLTCEYDGGSDQTQISFQKDGSVIGPQFNKAIKTVGNKVVLTITLNRPDGAEIVDGGEFGCKYGEMNSFKHTVDIFKVQTTEAVVPVKTEKDKTDKSVELKCEPTFDSLPSGPDNKYTMEWFKGGKQLSEIESLKRRYTEDNSSLTITKAKRDDMGEYQCVFVFADNNDRVNQTVLLKGAPMIDSSFPQSKNLVQGDDWRITCKVTGFPYPEVYWSKEGGPLPDDTRIHLEDDGPYVGAKLLIYSLTFEDQGNYECHSNSTLAFNGTSATVKLRVKDRLAALWPFLGIVAEVIILCIIIFIYEKKKSKEMEDEVDSPATDDAKVHIDRADDVRQRNNRA</sequence>
<evidence type="ECO:0000256" key="3">
    <source>
        <dbReference type="ARBA" id="ARBA00023157"/>
    </source>
</evidence>
<dbReference type="EMBL" id="CACVKT020006827">
    <property type="protein sequence ID" value="CAC5403724.1"/>
    <property type="molecule type" value="Genomic_DNA"/>
</dbReference>
<gene>
    <name evidence="10" type="ORF">MCOR_37594</name>
</gene>
<dbReference type="GO" id="GO:0016020">
    <property type="term" value="C:membrane"/>
    <property type="evidence" value="ECO:0007669"/>
    <property type="project" value="UniProtKB-SubCell"/>
</dbReference>
<dbReference type="PROSITE" id="PS50835">
    <property type="entry name" value="IG_LIKE"/>
    <property type="match status" value="2"/>
</dbReference>
<keyword evidence="5" id="KW-0393">Immunoglobulin domain</keyword>
<dbReference type="InterPro" id="IPR003599">
    <property type="entry name" value="Ig_sub"/>
</dbReference>
<evidence type="ECO:0000259" key="9">
    <source>
        <dbReference type="PROSITE" id="PS50835"/>
    </source>
</evidence>
<comment type="subcellular location">
    <subcellularLocation>
        <location evidence="1">Membrane</location>
        <topology evidence="1">Single-pass type I membrane protein</topology>
    </subcellularLocation>
</comment>
<evidence type="ECO:0000313" key="11">
    <source>
        <dbReference type="Proteomes" id="UP000507470"/>
    </source>
</evidence>
<dbReference type="InterPro" id="IPR013098">
    <property type="entry name" value="Ig_I-set"/>
</dbReference>
<dbReference type="Gene3D" id="2.60.40.10">
    <property type="entry name" value="Immunoglobulins"/>
    <property type="match status" value="2"/>
</dbReference>
<evidence type="ECO:0000256" key="2">
    <source>
        <dbReference type="ARBA" id="ARBA00023136"/>
    </source>
</evidence>
<feature type="transmembrane region" description="Helical" evidence="7">
    <location>
        <begin position="321"/>
        <end position="342"/>
    </location>
</feature>
<feature type="region of interest" description="Disordered" evidence="6">
    <location>
        <begin position="347"/>
        <end position="379"/>
    </location>
</feature>
<keyword evidence="3" id="KW-1015">Disulfide bond</keyword>
<dbReference type="InterPro" id="IPR013783">
    <property type="entry name" value="Ig-like_fold"/>
</dbReference>
<dbReference type="OrthoDB" id="5970915at2759"/>
<evidence type="ECO:0000313" key="10">
    <source>
        <dbReference type="EMBL" id="CAC5403724.1"/>
    </source>
</evidence>
<dbReference type="FunFam" id="2.60.40.10:FF:000032">
    <property type="entry name" value="palladin isoform X1"/>
    <property type="match status" value="1"/>
</dbReference>
<keyword evidence="7" id="KW-0812">Transmembrane</keyword>
<dbReference type="SMART" id="SM00409">
    <property type="entry name" value="IG"/>
    <property type="match status" value="2"/>
</dbReference>
<dbReference type="Proteomes" id="UP000507470">
    <property type="component" value="Unassembled WGS sequence"/>
</dbReference>
<protein>
    <submittedName>
        <fullName evidence="10">NPTN</fullName>
    </submittedName>
</protein>
<evidence type="ECO:0000256" key="4">
    <source>
        <dbReference type="ARBA" id="ARBA00023180"/>
    </source>
</evidence>
<evidence type="ECO:0000256" key="6">
    <source>
        <dbReference type="SAM" id="MobiDB-lite"/>
    </source>
</evidence>
<evidence type="ECO:0000256" key="7">
    <source>
        <dbReference type="SAM" id="Phobius"/>
    </source>
</evidence>
<dbReference type="Pfam" id="PF07679">
    <property type="entry name" value="I-set"/>
    <property type="match status" value="2"/>
</dbReference>
<dbReference type="InterPro" id="IPR007110">
    <property type="entry name" value="Ig-like_dom"/>
</dbReference>
<evidence type="ECO:0000256" key="1">
    <source>
        <dbReference type="ARBA" id="ARBA00004479"/>
    </source>
</evidence>
<feature type="domain" description="Ig-like" evidence="9">
    <location>
        <begin position="221"/>
        <end position="312"/>
    </location>
</feature>
<feature type="compositionally biased region" description="Basic and acidic residues" evidence="6">
    <location>
        <begin position="360"/>
        <end position="379"/>
    </location>
</feature>
<keyword evidence="2 7" id="KW-0472">Membrane</keyword>
<evidence type="ECO:0000256" key="8">
    <source>
        <dbReference type="SAM" id="SignalP"/>
    </source>
</evidence>
<keyword evidence="7" id="KW-1133">Transmembrane helix</keyword>